<comment type="similarity">
    <text evidence="1">Belongs to the type-I restriction system S methylase family.</text>
</comment>
<keyword evidence="2" id="KW-0680">Restriction system</keyword>
<dbReference type="PANTHER" id="PTHR30408">
    <property type="entry name" value="TYPE-1 RESTRICTION ENZYME ECOKI SPECIFICITY PROTEIN"/>
    <property type="match status" value="1"/>
</dbReference>
<gene>
    <name evidence="5" type="ORF">C7K08_10630</name>
</gene>
<keyword evidence="5" id="KW-0255">Endonuclease</keyword>
<evidence type="ECO:0000313" key="5">
    <source>
        <dbReference type="EMBL" id="PSI00910.1"/>
    </source>
</evidence>
<dbReference type="CDD" id="cd17244">
    <property type="entry name" value="RMtype1_S_Apa101655I-TRD2-CR2_like"/>
    <property type="match status" value="1"/>
</dbReference>
<proteinExistence type="inferred from homology"/>
<accession>A0A2P7ECG3</accession>
<dbReference type="PANTHER" id="PTHR30408:SF13">
    <property type="entry name" value="TYPE I RESTRICTION ENZYME HINDI SPECIFICITY SUBUNIT"/>
    <property type="match status" value="1"/>
</dbReference>
<feature type="domain" description="Type I restriction modification DNA specificity" evidence="4">
    <location>
        <begin position="231"/>
        <end position="381"/>
    </location>
</feature>
<dbReference type="InterPro" id="IPR000055">
    <property type="entry name" value="Restrct_endonuc_typeI_TRD"/>
</dbReference>
<evidence type="ECO:0000256" key="1">
    <source>
        <dbReference type="ARBA" id="ARBA00010923"/>
    </source>
</evidence>
<keyword evidence="3" id="KW-0238">DNA-binding</keyword>
<dbReference type="EMBL" id="PXVC01000064">
    <property type="protein sequence ID" value="PSI00910.1"/>
    <property type="molecule type" value="Genomic_DNA"/>
</dbReference>
<dbReference type="SUPFAM" id="SSF116734">
    <property type="entry name" value="DNA methylase specificity domain"/>
    <property type="match status" value="2"/>
</dbReference>
<dbReference type="AlphaFoldDB" id="A0A2P7ECG3"/>
<evidence type="ECO:0000256" key="3">
    <source>
        <dbReference type="ARBA" id="ARBA00023125"/>
    </source>
</evidence>
<sequence length="439" mass="47773">MNGCLTVGDIATLTRGKTYKGMLVGKPGVALLGLGSIVPGGGFKASGYKTYGGDCPEDLTLYPGDIYVSLKGATKDGEMIGSVARVPPEVLKGRLTQDTVCLRFKKPDTELRDFVYWVLRTPQYRQYCANRATGSAVVGMSRDDFLSFTLPSMSDGNIVATRILESIEAKIKLNRKTNETLEAMAKALFKSWFVDFDPVRAKAEGRPTGLPAEISDLFPDSFEDSELGEIPSGWEVKSAGTQYDVSIGKTPPRKESQWFSTSHADMPWLSIRDLGEVGVYADKTSERLTREAVDRFNVKIVPANTVVLSFKLTIGRVAITGGEMLTNEAIAHFSPLVKGAGSEYTYCLLSQYDYHSLGSTSSIATAVNSQILREMPLVVPPEISARAFCDATASIFSSIKCGQQETRCLSDLRDALLPKLISGEIRIPDAEKILEEVGV</sequence>
<dbReference type="Pfam" id="PF01420">
    <property type="entry name" value="Methylase_S"/>
    <property type="match status" value="1"/>
</dbReference>
<dbReference type="GO" id="GO:0004519">
    <property type="term" value="F:endonuclease activity"/>
    <property type="evidence" value="ECO:0007669"/>
    <property type="project" value="UniProtKB-KW"/>
</dbReference>
<keyword evidence="5" id="KW-0540">Nuclease</keyword>
<evidence type="ECO:0000313" key="6">
    <source>
        <dbReference type="Proteomes" id="UP000240206"/>
    </source>
</evidence>
<evidence type="ECO:0000259" key="4">
    <source>
        <dbReference type="Pfam" id="PF01420"/>
    </source>
</evidence>
<dbReference type="Proteomes" id="UP000240206">
    <property type="component" value="Unassembled WGS sequence"/>
</dbReference>
<dbReference type="InterPro" id="IPR052021">
    <property type="entry name" value="Type-I_RS_S_subunit"/>
</dbReference>
<dbReference type="GO" id="GO:0009307">
    <property type="term" value="P:DNA restriction-modification system"/>
    <property type="evidence" value="ECO:0007669"/>
    <property type="project" value="UniProtKB-KW"/>
</dbReference>
<dbReference type="GO" id="GO:0003677">
    <property type="term" value="F:DNA binding"/>
    <property type="evidence" value="ECO:0007669"/>
    <property type="project" value="UniProtKB-KW"/>
</dbReference>
<dbReference type="Gene3D" id="3.90.220.20">
    <property type="entry name" value="DNA methylase specificity domains"/>
    <property type="match status" value="2"/>
</dbReference>
<dbReference type="InterPro" id="IPR044946">
    <property type="entry name" value="Restrct_endonuc_typeI_TRD_sf"/>
</dbReference>
<name>A0A2P7ECG3_9SYNE</name>
<comment type="caution">
    <text evidence="5">The sequence shown here is derived from an EMBL/GenBank/DDBJ whole genome shotgun (WGS) entry which is preliminary data.</text>
</comment>
<organism evidence="5 6">
    <name type="scientific">Synechococcus lacustris str. Tous</name>
    <dbReference type="NCBI Taxonomy" id="1910958"/>
    <lineage>
        <taxon>Bacteria</taxon>
        <taxon>Bacillati</taxon>
        <taxon>Cyanobacteriota</taxon>
        <taxon>Cyanophyceae</taxon>
        <taxon>Synechococcales</taxon>
        <taxon>Synechococcaceae</taxon>
        <taxon>Synechococcus</taxon>
    </lineage>
</organism>
<keyword evidence="5" id="KW-0378">Hydrolase</keyword>
<evidence type="ECO:0000256" key="2">
    <source>
        <dbReference type="ARBA" id="ARBA00022747"/>
    </source>
</evidence>
<keyword evidence="6" id="KW-1185">Reference proteome</keyword>
<reference evidence="6" key="1">
    <citation type="submission" date="2018-03" db="EMBL/GenBank/DDBJ databases">
        <title>Ecological and genomic features of two cosmopolitan and abundant freshwater picocyanobacteria.</title>
        <authorList>
            <person name="Cabello-Yeves P.J."/>
            <person name="Picazo A."/>
            <person name="Camacho A."/>
            <person name="Callieri C."/>
            <person name="Rosselli R."/>
            <person name="Roda-Garcia J."/>
            <person name="Coutinho F.H."/>
            <person name="Rodriguez-Valera F."/>
        </authorList>
    </citation>
    <scope>NUCLEOTIDE SEQUENCE [LARGE SCALE GENOMIC DNA]</scope>
    <source>
        <strain evidence="6">Tous</strain>
    </source>
</reference>
<protein>
    <submittedName>
        <fullName evidence="5">Restriction endonuclease subunit S</fullName>
    </submittedName>
</protein>